<sequence length="50" mass="5184">MSHDPAANHATEATATDDATEAVVPYIPVILPLAGAVMMFLLAFIAVNMA</sequence>
<evidence type="ECO:0000313" key="2">
    <source>
        <dbReference type="EMBL" id="ABX32761.1"/>
    </source>
</evidence>
<protein>
    <submittedName>
        <fullName evidence="2">Uncharacterized protein</fullName>
    </submittedName>
</protein>
<reference evidence="3" key="2">
    <citation type="submission" date="2007-11" db="EMBL/GenBank/DDBJ databases">
        <title>Complete sequence of Delftia acidovorans DSM 14801 / SPH-1.</title>
        <authorList>
            <person name="Copeland A."/>
            <person name="Lucas S."/>
            <person name="Lapidus A."/>
            <person name="Barry K."/>
            <person name="Glavina del Rio T."/>
            <person name="Dalin E."/>
            <person name="Tice H."/>
            <person name="Pitluck S."/>
            <person name="Lowry S."/>
            <person name="Clum A."/>
            <person name="Schmutz J."/>
            <person name="Larimer F."/>
            <person name="Land M."/>
            <person name="Hauser L."/>
            <person name="Kyrpides N."/>
            <person name="Kim E."/>
            <person name="Schleheck D."/>
            <person name="Richardson P."/>
        </authorList>
    </citation>
    <scope>NUCLEOTIDE SEQUENCE [LARGE SCALE GENOMIC DNA]</scope>
    <source>
        <strain evidence="3">DSM 14801 / SPH-1</strain>
    </source>
</reference>
<evidence type="ECO:0000256" key="1">
    <source>
        <dbReference type="SAM" id="Phobius"/>
    </source>
</evidence>
<name>A9BQQ9_DELAS</name>
<keyword evidence="1" id="KW-1133">Transmembrane helix</keyword>
<accession>A9BQQ9</accession>
<dbReference type="HOGENOM" id="CLU_198015_1_0_4"/>
<reference evidence="2 3" key="1">
    <citation type="journal article" date="2004" name="Appl. Environ. Microbiol.">
        <title>Mineralization of individual congeners of linear alkylbenzenesulfonate by defined pairs of heterotrophic bacteria.</title>
        <authorList>
            <person name="Schleheck D."/>
            <person name="Knepper T.P."/>
            <person name="Fischer K."/>
            <person name="Cook A.M."/>
        </authorList>
    </citation>
    <scope>NUCLEOTIDE SEQUENCE [LARGE SCALE GENOMIC DNA]</scope>
    <source>
        <strain evidence="3">DSM 14801 / SPH-1</strain>
    </source>
</reference>
<dbReference type="RefSeq" id="WP_012202054.1">
    <property type="nucleotide sequence ID" value="NC_010002.1"/>
</dbReference>
<dbReference type="EMBL" id="CP000884">
    <property type="protein sequence ID" value="ABX32761.1"/>
    <property type="molecule type" value="Genomic_DNA"/>
</dbReference>
<feature type="transmembrane region" description="Helical" evidence="1">
    <location>
        <begin position="26"/>
        <end position="47"/>
    </location>
</feature>
<keyword evidence="3" id="KW-1185">Reference proteome</keyword>
<dbReference type="GeneID" id="59148205"/>
<dbReference type="AlphaFoldDB" id="A9BQQ9"/>
<dbReference type="KEGG" id="dac:Daci_0115"/>
<proteinExistence type="predicted"/>
<dbReference type="eggNOG" id="ENOG5033JGQ">
    <property type="taxonomic scope" value="Bacteria"/>
</dbReference>
<organism evidence="2 3">
    <name type="scientific">Delftia acidovorans (strain DSM 14801 / SPH-1)</name>
    <dbReference type="NCBI Taxonomy" id="398578"/>
    <lineage>
        <taxon>Bacteria</taxon>
        <taxon>Pseudomonadati</taxon>
        <taxon>Pseudomonadota</taxon>
        <taxon>Betaproteobacteria</taxon>
        <taxon>Burkholderiales</taxon>
        <taxon>Comamonadaceae</taxon>
        <taxon>Delftia</taxon>
    </lineage>
</organism>
<keyword evidence="1" id="KW-0472">Membrane</keyword>
<evidence type="ECO:0000313" key="3">
    <source>
        <dbReference type="Proteomes" id="UP000000784"/>
    </source>
</evidence>
<gene>
    <name evidence="2" type="ordered locus">Daci_0115</name>
</gene>
<dbReference type="Proteomes" id="UP000000784">
    <property type="component" value="Chromosome"/>
</dbReference>
<keyword evidence="1" id="KW-0812">Transmembrane</keyword>